<protein>
    <submittedName>
        <fullName evidence="2">Protein activator of alkane oxidation PraB</fullName>
    </submittedName>
</protein>
<feature type="signal peptide" evidence="1">
    <location>
        <begin position="1"/>
        <end position="25"/>
    </location>
</feature>
<evidence type="ECO:0000256" key="1">
    <source>
        <dbReference type="SAM" id="SignalP"/>
    </source>
</evidence>
<reference evidence="2 3" key="1">
    <citation type="submission" date="2017-12" db="EMBL/GenBank/DDBJ databases">
        <title>The genome sequence of Caulobacter sp. 410.</title>
        <authorList>
            <person name="Gao J."/>
            <person name="Mao X."/>
            <person name="Sun J."/>
        </authorList>
    </citation>
    <scope>NUCLEOTIDE SEQUENCE [LARGE SCALE GENOMIC DNA]</scope>
    <source>
        <strain evidence="2 3">410</strain>
    </source>
</reference>
<dbReference type="OrthoDB" id="7190766at2"/>
<evidence type="ECO:0000313" key="3">
    <source>
        <dbReference type="Proteomes" id="UP000234479"/>
    </source>
</evidence>
<gene>
    <name evidence="2" type="ORF">SGCZBJ_06855</name>
</gene>
<keyword evidence="3" id="KW-1185">Reference proteome</keyword>
<proteinExistence type="predicted"/>
<name>A0A2N5DNE5_9CAUL</name>
<accession>A0A2N5DNE5</accession>
<comment type="caution">
    <text evidence="2">The sequence shown here is derived from an EMBL/GenBank/DDBJ whole genome shotgun (WGS) entry which is preliminary data.</text>
</comment>
<dbReference type="Proteomes" id="UP000234479">
    <property type="component" value="Unassembled WGS sequence"/>
</dbReference>
<dbReference type="AlphaFoldDB" id="A0A2N5DNE5"/>
<feature type="chain" id="PRO_5014794903" evidence="1">
    <location>
        <begin position="26"/>
        <end position="146"/>
    </location>
</feature>
<evidence type="ECO:0000313" key="2">
    <source>
        <dbReference type="EMBL" id="PLR27588.1"/>
    </source>
</evidence>
<keyword evidence="1" id="KW-0732">Signal</keyword>
<dbReference type="EMBL" id="PJRS01000012">
    <property type="protein sequence ID" value="PLR27588.1"/>
    <property type="molecule type" value="Genomic_DNA"/>
</dbReference>
<sequence length="146" mass="14387">MLKGGLALTAMALASIVAVPGQADAQVAVTGTLQMHQTVDVACVVQLRAIVAPSGTSAVITGGSFSAGDWQCGWLVTPSGFPWSVTISAPGTVTVSGVGVTTILGACSGSFTSTGLTTSSLVVPSTAPATLPGTPNACTFWGTLNF</sequence>
<organism evidence="2 3">
    <name type="scientific">Caulobacter zeae</name>
    <dbReference type="NCBI Taxonomy" id="2055137"/>
    <lineage>
        <taxon>Bacteria</taxon>
        <taxon>Pseudomonadati</taxon>
        <taxon>Pseudomonadota</taxon>
        <taxon>Alphaproteobacteria</taxon>
        <taxon>Caulobacterales</taxon>
        <taxon>Caulobacteraceae</taxon>
        <taxon>Caulobacter</taxon>
    </lineage>
</organism>